<reference evidence="1" key="1">
    <citation type="submission" date="2019-10" db="EMBL/GenBank/DDBJ databases">
        <title>The sequence and de novo assembly of the wild yak genome.</title>
        <authorList>
            <person name="Liu Y."/>
        </authorList>
    </citation>
    <scope>NUCLEOTIDE SEQUENCE [LARGE SCALE GENOMIC DNA]</scope>
    <source>
        <strain evidence="1">WY2019</strain>
    </source>
</reference>
<evidence type="ECO:0000313" key="1">
    <source>
        <dbReference type="EMBL" id="MXQ82232.1"/>
    </source>
</evidence>
<evidence type="ECO:0000313" key="2">
    <source>
        <dbReference type="Proteomes" id="UP000322234"/>
    </source>
</evidence>
<dbReference type="Proteomes" id="UP000322234">
    <property type="component" value="Unassembled WGS sequence"/>
</dbReference>
<accession>A0A6B0QYS5</accession>
<organism evidence="1 2">
    <name type="scientific">Bos mutus</name>
    <name type="common">wild yak</name>
    <dbReference type="NCBI Taxonomy" id="72004"/>
    <lineage>
        <taxon>Eukaryota</taxon>
        <taxon>Metazoa</taxon>
        <taxon>Chordata</taxon>
        <taxon>Craniata</taxon>
        <taxon>Vertebrata</taxon>
        <taxon>Euteleostomi</taxon>
        <taxon>Mammalia</taxon>
        <taxon>Eutheria</taxon>
        <taxon>Laurasiatheria</taxon>
        <taxon>Artiodactyla</taxon>
        <taxon>Ruminantia</taxon>
        <taxon>Pecora</taxon>
        <taxon>Bovidae</taxon>
        <taxon>Bovinae</taxon>
        <taxon>Bos</taxon>
    </lineage>
</organism>
<name>A0A6B0QYS5_9CETA</name>
<keyword evidence="2" id="KW-1185">Reference proteome</keyword>
<dbReference type="EMBL" id="VBQZ03000012">
    <property type="protein sequence ID" value="MXQ82232.1"/>
    <property type="molecule type" value="Genomic_DNA"/>
</dbReference>
<gene>
    <name evidence="1" type="ORF">E5288_WYG011051</name>
</gene>
<protein>
    <submittedName>
        <fullName evidence="1">Uncharacterized protein</fullName>
    </submittedName>
</protein>
<dbReference type="AlphaFoldDB" id="A0A6B0QYS5"/>
<proteinExistence type="predicted"/>
<sequence length="155" mass="16797">MLRKAAPVARKLPLLRLGDPVSTQTAAQVLVPTSPAKSQEELAVGGDMCCSGFLSAGLLTVFSGPRTAVQGHKVQGELMLTQWEPEQPVERNPESVACARRWVGSLLWTRADLSLRVLSAWSPPWQDLEPDGQPRLTLSLLPNPIVLTPGWLTSP</sequence>
<comment type="caution">
    <text evidence="1">The sequence shown here is derived from an EMBL/GenBank/DDBJ whole genome shotgun (WGS) entry which is preliminary data.</text>
</comment>